<dbReference type="Proteomes" id="UP001189624">
    <property type="component" value="Chromosome 6"/>
</dbReference>
<proteinExistence type="predicted"/>
<organism evidence="1 2">
    <name type="scientific">Sphenostylis stenocarpa</name>
    <dbReference type="NCBI Taxonomy" id="92480"/>
    <lineage>
        <taxon>Eukaryota</taxon>
        <taxon>Viridiplantae</taxon>
        <taxon>Streptophyta</taxon>
        <taxon>Embryophyta</taxon>
        <taxon>Tracheophyta</taxon>
        <taxon>Spermatophyta</taxon>
        <taxon>Magnoliopsida</taxon>
        <taxon>eudicotyledons</taxon>
        <taxon>Gunneridae</taxon>
        <taxon>Pentapetalae</taxon>
        <taxon>rosids</taxon>
        <taxon>fabids</taxon>
        <taxon>Fabales</taxon>
        <taxon>Fabaceae</taxon>
        <taxon>Papilionoideae</taxon>
        <taxon>50 kb inversion clade</taxon>
        <taxon>NPAAA clade</taxon>
        <taxon>indigoferoid/millettioid clade</taxon>
        <taxon>Phaseoleae</taxon>
        <taxon>Sphenostylis</taxon>
    </lineage>
</organism>
<evidence type="ECO:0000313" key="1">
    <source>
        <dbReference type="EMBL" id="CAJ1961207.1"/>
    </source>
</evidence>
<dbReference type="Gramene" id="rna-AYBTSS11_LOCUS18604">
    <property type="protein sequence ID" value="CAJ1961207.1"/>
    <property type="gene ID" value="gene-AYBTSS11_LOCUS18604"/>
</dbReference>
<name>A0AA86VFU4_9FABA</name>
<reference evidence="1" key="1">
    <citation type="submission" date="2023-10" db="EMBL/GenBank/DDBJ databases">
        <authorList>
            <person name="Domelevo Entfellner J.-B."/>
        </authorList>
    </citation>
    <scope>NUCLEOTIDE SEQUENCE</scope>
</reference>
<dbReference type="EMBL" id="OY731403">
    <property type="protein sequence ID" value="CAJ1961207.1"/>
    <property type="molecule type" value="Genomic_DNA"/>
</dbReference>
<sequence>MAVDDSPNRNDDRRNSMLEKQGTCKILGSEMSHNLCTCSPSPTRVPLLTNCVYHFMSYYNPGNTGRDTHTVLIFELMVINMWSLLHDQIAEDTEKEGKDNAGLSIVCGFVELASNLLARPAIRSERKPMNKLKPKRGFGDDTIKAGCENA</sequence>
<keyword evidence="2" id="KW-1185">Reference proteome</keyword>
<protein>
    <submittedName>
        <fullName evidence="1">Uncharacterized protein</fullName>
    </submittedName>
</protein>
<accession>A0AA86VFU4</accession>
<evidence type="ECO:0000313" key="2">
    <source>
        <dbReference type="Proteomes" id="UP001189624"/>
    </source>
</evidence>
<gene>
    <name evidence="1" type="ORF">AYBTSS11_LOCUS18604</name>
</gene>
<dbReference type="AlphaFoldDB" id="A0AA86VFU4"/>